<dbReference type="Gene3D" id="6.10.340.10">
    <property type="match status" value="1"/>
</dbReference>
<keyword evidence="4" id="KW-1003">Cell membrane</keyword>
<dbReference type="EC" id="2.7.13.3" evidence="3"/>
<evidence type="ECO:0000313" key="18">
    <source>
        <dbReference type="Proteomes" id="UP001139150"/>
    </source>
</evidence>
<keyword evidence="18" id="KW-1185">Reference proteome</keyword>
<dbReference type="SMART" id="SM00387">
    <property type="entry name" value="HATPase_c"/>
    <property type="match status" value="1"/>
</dbReference>
<comment type="caution">
    <text evidence="17">The sequence shown here is derived from an EMBL/GenBank/DDBJ whole genome shotgun (WGS) entry which is preliminary data.</text>
</comment>
<reference evidence="17" key="1">
    <citation type="submission" date="2022-02" db="EMBL/GenBank/DDBJ databases">
        <title>Halalkalibacter sp. nov. isolated from Lonar Lake, India.</title>
        <authorList>
            <person name="Joshi A."/>
            <person name="Thite S."/>
            <person name="Lodha T."/>
        </authorList>
    </citation>
    <scope>NUCLEOTIDE SEQUENCE</scope>
    <source>
        <strain evidence="17">MEB205</strain>
    </source>
</reference>
<sequence length="459" mass="52596">MKLSTKLIILVFVSSLIGIVSMSVAFYQVSKTFYKNQLQQDIEFRMQAHLDVIEDDFSYHTLHHVVLMERRGPESSFIIFDQNFGVIDHSYPIDSERLIFYRDWVSQVGASKKTEFVETVAHHIPHIWAAVPIKQNDKVVGYLFIDQDTGEFEQAKSQLLFISMVMSFFSLLLSGLITIYLSKKWTDPIVKIRNSTRKIAKGDFEVQLKAKGKDEIADLMNDISSMAEQLKGYRDSRQQFLSNVSHDLRTPLTYIKAYAAILKDKSDVRADIGDHSKVIYQEAVRMERLVNDIFQLMKLDEGKFTIEKENCNLIEIGKKTIQKVKVAASAKELHLEFLYESNEIMATIDPERMEQIILNLLNNAIRHTPPNGEITLKMQQNEHEISITVRDNGEGIPSNQLNYIWERFYRVDQSRSTRHGGSGLGLAITKQLVILHGGEIKVKSTLGEGTTFTIFLPRN</sequence>
<dbReference type="SUPFAM" id="SSF55874">
    <property type="entry name" value="ATPase domain of HSP90 chaperone/DNA topoisomerase II/histidine kinase"/>
    <property type="match status" value="1"/>
</dbReference>
<name>A0A9X2I638_9BACI</name>
<dbReference type="FunFam" id="1.10.287.130:FF:000001">
    <property type="entry name" value="Two-component sensor histidine kinase"/>
    <property type="match status" value="1"/>
</dbReference>
<keyword evidence="8" id="KW-0547">Nucleotide-binding</keyword>
<dbReference type="PANTHER" id="PTHR45528:SF1">
    <property type="entry name" value="SENSOR HISTIDINE KINASE CPXA"/>
    <property type="match status" value="1"/>
</dbReference>
<evidence type="ECO:0000256" key="13">
    <source>
        <dbReference type="ARBA" id="ARBA00023136"/>
    </source>
</evidence>
<dbReference type="SMART" id="SM00304">
    <property type="entry name" value="HAMP"/>
    <property type="match status" value="1"/>
</dbReference>
<dbReference type="EMBL" id="JAKRYL010000015">
    <property type="protein sequence ID" value="MCL7748403.1"/>
    <property type="molecule type" value="Genomic_DNA"/>
</dbReference>
<evidence type="ECO:0000256" key="9">
    <source>
        <dbReference type="ARBA" id="ARBA00022777"/>
    </source>
</evidence>
<dbReference type="InterPro" id="IPR005467">
    <property type="entry name" value="His_kinase_dom"/>
</dbReference>
<dbReference type="PROSITE" id="PS50885">
    <property type="entry name" value="HAMP"/>
    <property type="match status" value="1"/>
</dbReference>
<keyword evidence="9" id="KW-0418">Kinase</keyword>
<evidence type="ECO:0000259" key="15">
    <source>
        <dbReference type="PROSITE" id="PS50109"/>
    </source>
</evidence>
<evidence type="ECO:0000256" key="14">
    <source>
        <dbReference type="SAM" id="Phobius"/>
    </source>
</evidence>
<protein>
    <recommendedName>
        <fullName evidence="3">histidine kinase</fullName>
        <ecNumber evidence="3">2.7.13.3</ecNumber>
    </recommendedName>
</protein>
<organism evidence="17 18">
    <name type="scientific">Halalkalibacter alkaliphilus</name>
    <dbReference type="NCBI Taxonomy" id="2917993"/>
    <lineage>
        <taxon>Bacteria</taxon>
        <taxon>Bacillati</taxon>
        <taxon>Bacillota</taxon>
        <taxon>Bacilli</taxon>
        <taxon>Bacillales</taxon>
        <taxon>Bacillaceae</taxon>
        <taxon>Halalkalibacter</taxon>
    </lineage>
</organism>
<dbReference type="GO" id="GO:0005886">
    <property type="term" value="C:plasma membrane"/>
    <property type="evidence" value="ECO:0007669"/>
    <property type="project" value="UniProtKB-SubCell"/>
</dbReference>
<dbReference type="AlphaFoldDB" id="A0A9X2I638"/>
<keyword evidence="6" id="KW-0808">Transferase</keyword>
<dbReference type="PRINTS" id="PR00344">
    <property type="entry name" value="BCTRLSENSOR"/>
</dbReference>
<feature type="domain" description="HAMP" evidence="16">
    <location>
        <begin position="183"/>
        <end position="235"/>
    </location>
</feature>
<dbReference type="GO" id="GO:0005524">
    <property type="term" value="F:ATP binding"/>
    <property type="evidence" value="ECO:0007669"/>
    <property type="project" value="UniProtKB-KW"/>
</dbReference>
<keyword evidence="11 14" id="KW-1133">Transmembrane helix</keyword>
<gene>
    <name evidence="17" type="ORF">MF646_14835</name>
</gene>
<evidence type="ECO:0000256" key="8">
    <source>
        <dbReference type="ARBA" id="ARBA00022741"/>
    </source>
</evidence>
<dbReference type="CDD" id="cd06225">
    <property type="entry name" value="HAMP"/>
    <property type="match status" value="1"/>
</dbReference>
<dbReference type="Proteomes" id="UP001139150">
    <property type="component" value="Unassembled WGS sequence"/>
</dbReference>
<dbReference type="FunFam" id="3.30.565.10:FF:000006">
    <property type="entry name" value="Sensor histidine kinase WalK"/>
    <property type="match status" value="1"/>
</dbReference>
<keyword evidence="13 14" id="KW-0472">Membrane</keyword>
<feature type="transmembrane region" description="Helical" evidence="14">
    <location>
        <begin position="159"/>
        <end position="181"/>
    </location>
</feature>
<evidence type="ECO:0000256" key="3">
    <source>
        <dbReference type="ARBA" id="ARBA00012438"/>
    </source>
</evidence>
<dbReference type="InterPro" id="IPR003660">
    <property type="entry name" value="HAMP_dom"/>
</dbReference>
<accession>A0A9X2I638</accession>
<dbReference type="Gene3D" id="1.10.287.130">
    <property type="match status" value="1"/>
</dbReference>
<keyword evidence="7 14" id="KW-0812">Transmembrane</keyword>
<dbReference type="SMART" id="SM00388">
    <property type="entry name" value="HisKA"/>
    <property type="match status" value="1"/>
</dbReference>
<proteinExistence type="predicted"/>
<evidence type="ECO:0000256" key="1">
    <source>
        <dbReference type="ARBA" id="ARBA00000085"/>
    </source>
</evidence>
<evidence type="ECO:0000256" key="5">
    <source>
        <dbReference type="ARBA" id="ARBA00022553"/>
    </source>
</evidence>
<evidence type="ECO:0000256" key="6">
    <source>
        <dbReference type="ARBA" id="ARBA00022679"/>
    </source>
</evidence>
<dbReference type="PANTHER" id="PTHR45528">
    <property type="entry name" value="SENSOR HISTIDINE KINASE CPXA"/>
    <property type="match status" value="1"/>
</dbReference>
<dbReference type="SUPFAM" id="SSF47384">
    <property type="entry name" value="Homodimeric domain of signal transducing histidine kinase"/>
    <property type="match status" value="1"/>
</dbReference>
<dbReference type="Pfam" id="PF02518">
    <property type="entry name" value="HATPase_c"/>
    <property type="match status" value="1"/>
</dbReference>
<evidence type="ECO:0000256" key="12">
    <source>
        <dbReference type="ARBA" id="ARBA00023012"/>
    </source>
</evidence>
<feature type="transmembrane region" description="Helical" evidence="14">
    <location>
        <begin position="7"/>
        <end position="27"/>
    </location>
</feature>
<dbReference type="GO" id="GO:0000155">
    <property type="term" value="F:phosphorelay sensor kinase activity"/>
    <property type="evidence" value="ECO:0007669"/>
    <property type="project" value="InterPro"/>
</dbReference>
<keyword evidence="12" id="KW-0902">Two-component regulatory system</keyword>
<evidence type="ECO:0000259" key="16">
    <source>
        <dbReference type="PROSITE" id="PS50885"/>
    </source>
</evidence>
<comment type="catalytic activity">
    <reaction evidence="1">
        <text>ATP + protein L-histidine = ADP + protein N-phospho-L-histidine.</text>
        <dbReference type="EC" id="2.7.13.3"/>
    </reaction>
</comment>
<dbReference type="Pfam" id="PF00672">
    <property type="entry name" value="HAMP"/>
    <property type="match status" value="1"/>
</dbReference>
<dbReference type="InterPro" id="IPR036890">
    <property type="entry name" value="HATPase_C_sf"/>
</dbReference>
<dbReference type="InterPro" id="IPR003594">
    <property type="entry name" value="HATPase_dom"/>
</dbReference>
<dbReference type="InterPro" id="IPR050398">
    <property type="entry name" value="HssS/ArlS-like"/>
</dbReference>
<evidence type="ECO:0000313" key="17">
    <source>
        <dbReference type="EMBL" id="MCL7748403.1"/>
    </source>
</evidence>
<keyword evidence="10 17" id="KW-0067">ATP-binding</keyword>
<dbReference type="Gene3D" id="3.30.565.10">
    <property type="entry name" value="Histidine kinase-like ATPase, C-terminal domain"/>
    <property type="match status" value="1"/>
</dbReference>
<dbReference type="InterPro" id="IPR036097">
    <property type="entry name" value="HisK_dim/P_sf"/>
</dbReference>
<dbReference type="RefSeq" id="WP_250097294.1">
    <property type="nucleotide sequence ID" value="NZ_JAKRYL010000015.1"/>
</dbReference>
<keyword evidence="5" id="KW-0597">Phosphoprotein</keyword>
<dbReference type="InterPro" id="IPR004358">
    <property type="entry name" value="Sig_transdc_His_kin-like_C"/>
</dbReference>
<dbReference type="CDD" id="cd00082">
    <property type="entry name" value="HisKA"/>
    <property type="match status" value="1"/>
</dbReference>
<feature type="domain" description="Histidine kinase" evidence="15">
    <location>
        <begin position="243"/>
        <end position="459"/>
    </location>
</feature>
<dbReference type="CDD" id="cd00075">
    <property type="entry name" value="HATPase"/>
    <property type="match status" value="1"/>
</dbReference>
<evidence type="ECO:0000256" key="11">
    <source>
        <dbReference type="ARBA" id="ARBA00022989"/>
    </source>
</evidence>
<dbReference type="InterPro" id="IPR003661">
    <property type="entry name" value="HisK_dim/P_dom"/>
</dbReference>
<evidence type="ECO:0000256" key="7">
    <source>
        <dbReference type="ARBA" id="ARBA00022692"/>
    </source>
</evidence>
<comment type="subcellular location">
    <subcellularLocation>
        <location evidence="2">Cell membrane</location>
        <topology evidence="2">Multi-pass membrane protein</topology>
    </subcellularLocation>
</comment>
<dbReference type="PROSITE" id="PS50109">
    <property type="entry name" value="HIS_KIN"/>
    <property type="match status" value="1"/>
</dbReference>
<dbReference type="Pfam" id="PF00512">
    <property type="entry name" value="HisKA"/>
    <property type="match status" value="1"/>
</dbReference>
<evidence type="ECO:0000256" key="10">
    <source>
        <dbReference type="ARBA" id="ARBA00022840"/>
    </source>
</evidence>
<dbReference type="SUPFAM" id="SSF158472">
    <property type="entry name" value="HAMP domain-like"/>
    <property type="match status" value="1"/>
</dbReference>
<evidence type="ECO:0000256" key="2">
    <source>
        <dbReference type="ARBA" id="ARBA00004651"/>
    </source>
</evidence>
<evidence type="ECO:0000256" key="4">
    <source>
        <dbReference type="ARBA" id="ARBA00022475"/>
    </source>
</evidence>